<keyword evidence="3" id="KW-0378">Hydrolase</keyword>
<dbReference type="InterPro" id="IPR004161">
    <property type="entry name" value="EFTu-like_2"/>
</dbReference>
<dbReference type="InterPro" id="IPR048876">
    <property type="entry name" value="BipA_C"/>
</dbReference>
<feature type="binding site" evidence="3">
    <location>
        <begin position="13"/>
        <end position="18"/>
    </location>
    <ligand>
        <name>GTP</name>
        <dbReference type="ChEBI" id="CHEBI:37565"/>
    </ligand>
</feature>
<dbReference type="NCBIfam" id="TIGR00231">
    <property type="entry name" value="small_GTP"/>
    <property type="match status" value="1"/>
</dbReference>
<dbReference type="NCBIfam" id="TIGR01394">
    <property type="entry name" value="TypA_BipA"/>
    <property type="match status" value="1"/>
</dbReference>
<dbReference type="Gene3D" id="2.40.50.250">
    <property type="entry name" value="bipa protein"/>
    <property type="match status" value="1"/>
</dbReference>
<dbReference type="PROSITE" id="PS51722">
    <property type="entry name" value="G_TR_2"/>
    <property type="match status" value="1"/>
</dbReference>
<dbReference type="Proteomes" id="UP000000771">
    <property type="component" value="Chromosome"/>
</dbReference>
<dbReference type="InterPro" id="IPR000795">
    <property type="entry name" value="T_Tr_GTP-bd_dom"/>
</dbReference>
<dbReference type="InterPro" id="IPR035651">
    <property type="entry name" value="BipA_V"/>
</dbReference>
<dbReference type="Gene3D" id="3.30.70.870">
    <property type="entry name" value="Elongation Factor G (Translational Gtpase), domain 3"/>
    <property type="match status" value="1"/>
</dbReference>
<dbReference type="GO" id="GO:0005525">
    <property type="term" value="F:GTP binding"/>
    <property type="evidence" value="ECO:0007669"/>
    <property type="project" value="UniProtKB-UniRule"/>
</dbReference>
<dbReference type="InterPro" id="IPR042116">
    <property type="entry name" value="TypA/BipA_C"/>
</dbReference>
<comment type="subunit">
    <text evidence="3">Monomer.</text>
</comment>
<sequence>MQLRNVAIIAHVDHGKTTLVDALLRQAGAFREGAETEERILDSMDLERERGITILSKATAIPFGDVIVNLVDTPGHADFGGEVERALYLADGAVLLVDAAEGPLPQTRFVLAKAIERGLALVVVINKVDRQDARPHEVLDEVLELLLELGGPDVDLDVPVVYASGRAGRADLELPMRSEDLTPLIETILKHVPAPDADPDGPLRAQVLNLDASTYLGRLALVRVHAGRLRRGQSVARVGVDGRVSTLRLGELFRMHFLERVPTDEVIAGDIAIVAGVEDIGIGESLCDPNDPEPLAPVHVDEPAIAMTFSVNTSPLAGREGTKLTARLLAQRLAQEIVGNVSIQVRQTERSDAFEVQGRGELALGVLIELMRREGFELTISKPRVLTKLVDGEVYEPYERLEVEVPEDLFGALTQVLSPRRAELVTLEHSQSGWVHTVYWIPARGLLGARGELLTQTRGQAVIHHSADGYGPWVGPIRPRVAGSLVADRAGVATTYALLSLQDRGTLFIGPGDEVYEGMVIGLNARPGDMDVNPTKERKVTNMRSSTAEELVRLTPPRRLTLDSALELIGDDECVEVTPKAVRVRKVQLVGRERAKARRSGEIGGTEAS</sequence>
<comment type="similarity">
    <text evidence="3">Belongs to the TRAFAC class translation factor GTPase superfamily. Classic translation factor GTPase family. BipA subfamily.</text>
</comment>
<evidence type="ECO:0000256" key="1">
    <source>
        <dbReference type="ARBA" id="ARBA00022741"/>
    </source>
</evidence>
<keyword evidence="3" id="KW-0963">Cytoplasm</keyword>
<dbReference type="eggNOG" id="COG1217">
    <property type="taxonomic scope" value="Bacteria"/>
</dbReference>
<dbReference type="GO" id="GO:0000027">
    <property type="term" value="P:ribosomal large subunit assembly"/>
    <property type="evidence" value="ECO:0007669"/>
    <property type="project" value="UniProtKB-UniRule"/>
</dbReference>
<dbReference type="FunFam" id="3.30.70.240:FF:000002">
    <property type="entry name" value="GTP-binding protein TypA"/>
    <property type="match status" value="1"/>
</dbReference>
<keyword evidence="2 3" id="KW-0342">GTP-binding</keyword>
<name>C7M3D8_ACIFD</name>
<dbReference type="CDD" id="cd03710">
    <property type="entry name" value="BipA_TypA_C"/>
    <property type="match status" value="1"/>
</dbReference>
<protein>
    <recommendedName>
        <fullName evidence="3">Large ribosomal subunit assembly factor BipA</fullName>
        <ecNumber evidence="3">3.6.5.-</ecNumber>
    </recommendedName>
    <alternativeName>
        <fullName evidence="3">GTP-binding protein BipA</fullName>
    </alternativeName>
</protein>
<dbReference type="PRINTS" id="PR00315">
    <property type="entry name" value="ELONGATNFCT"/>
</dbReference>
<dbReference type="Pfam" id="PF00009">
    <property type="entry name" value="GTP_EFTU"/>
    <property type="match status" value="1"/>
</dbReference>
<evidence type="ECO:0000256" key="2">
    <source>
        <dbReference type="ARBA" id="ARBA00023134"/>
    </source>
</evidence>
<dbReference type="Gene3D" id="2.40.30.10">
    <property type="entry name" value="Translation factors"/>
    <property type="match status" value="1"/>
</dbReference>
<dbReference type="FunFam" id="2.40.50.250:FF:000001">
    <property type="entry name" value="GTP-binding protein TypA"/>
    <property type="match status" value="1"/>
</dbReference>
<feature type="binding site" evidence="3">
    <location>
        <begin position="126"/>
        <end position="129"/>
    </location>
    <ligand>
        <name>GTP</name>
        <dbReference type="ChEBI" id="CHEBI:37565"/>
    </ligand>
</feature>
<dbReference type="SUPFAM" id="SSF52540">
    <property type="entry name" value="P-loop containing nucleoside triphosphate hydrolases"/>
    <property type="match status" value="1"/>
</dbReference>
<dbReference type="EC" id="3.6.5.-" evidence="3"/>
<dbReference type="InterPro" id="IPR006298">
    <property type="entry name" value="BipA"/>
</dbReference>
<dbReference type="InterPro" id="IPR035647">
    <property type="entry name" value="EFG_III/V"/>
</dbReference>
<dbReference type="OrthoDB" id="9801472at2"/>
<dbReference type="AlphaFoldDB" id="C7M3D8"/>
<keyword evidence="3" id="KW-0690">Ribosome biogenesis</keyword>
<dbReference type="GO" id="GO:0003924">
    <property type="term" value="F:GTPase activity"/>
    <property type="evidence" value="ECO:0007669"/>
    <property type="project" value="UniProtKB-UniRule"/>
</dbReference>
<dbReference type="CDD" id="cd03691">
    <property type="entry name" value="BipA_TypA_II"/>
    <property type="match status" value="1"/>
</dbReference>
<dbReference type="KEGG" id="afo:Afer_0578"/>
<dbReference type="Gene3D" id="3.40.50.300">
    <property type="entry name" value="P-loop containing nucleotide triphosphate hydrolases"/>
    <property type="match status" value="1"/>
</dbReference>
<dbReference type="InterPro" id="IPR047041">
    <property type="entry name" value="BipA_GTP-bd_dom"/>
</dbReference>
<dbReference type="Gene3D" id="3.30.70.240">
    <property type="match status" value="1"/>
</dbReference>
<dbReference type="PANTHER" id="PTHR42908">
    <property type="entry name" value="TRANSLATION ELONGATION FACTOR-RELATED"/>
    <property type="match status" value="1"/>
</dbReference>
<dbReference type="Pfam" id="PF03144">
    <property type="entry name" value="GTP_EFTU_D2"/>
    <property type="match status" value="1"/>
</dbReference>
<dbReference type="FunFam" id="3.30.70.870:FF:000003">
    <property type="entry name" value="GTP-binding protein TypA"/>
    <property type="match status" value="1"/>
</dbReference>
<gene>
    <name evidence="3" type="primary">bipA</name>
    <name evidence="5" type="ordered locus">Afer_0578</name>
</gene>
<dbReference type="GO" id="GO:0019843">
    <property type="term" value="F:rRNA binding"/>
    <property type="evidence" value="ECO:0007669"/>
    <property type="project" value="UniProtKB-KW"/>
</dbReference>
<dbReference type="InterPro" id="IPR009000">
    <property type="entry name" value="Transl_B-barrel_sf"/>
</dbReference>
<dbReference type="GO" id="GO:0005829">
    <property type="term" value="C:cytosol"/>
    <property type="evidence" value="ECO:0007669"/>
    <property type="project" value="TreeGrafter"/>
</dbReference>
<comment type="subcellular location">
    <subcellularLocation>
        <location evidence="3">Cytoplasm</location>
    </subcellularLocation>
    <text evidence="3">Binds to ribosomes.</text>
</comment>
<dbReference type="InterPro" id="IPR031157">
    <property type="entry name" value="G_TR_CS"/>
</dbReference>
<keyword evidence="3" id="KW-0694">RNA-binding</keyword>
<dbReference type="STRING" id="525909.Afer_0578"/>
<keyword evidence="3" id="KW-0820">tRNA-binding</keyword>
<feature type="domain" description="Tr-type G" evidence="4">
    <location>
        <begin position="1"/>
        <end position="196"/>
    </location>
</feature>
<dbReference type="SUPFAM" id="SSF54980">
    <property type="entry name" value="EF-G C-terminal domain-like"/>
    <property type="match status" value="2"/>
</dbReference>
<keyword evidence="3" id="KW-0699">rRNA-binding</keyword>
<dbReference type="CDD" id="cd01891">
    <property type="entry name" value="TypA_BipA"/>
    <property type="match status" value="1"/>
</dbReference>
<dbReference type="HOGENOM" id="CLU_017016_4_0_11"/>
<keyword evidence="6" id="KW-1185">Reference proteome</keyword>
<dbReference type="SUPFAM" id="SSF50447">
    <property type="entry name" value="Translation proteins"/>
    <property type="match status" value="1"/>
</dbReference>
<dbReference type="PANTHER" id="PTHR42908:SF8">
    <property type="entry name" value="TR-TYPE G DOMAIN-CONTAINING PROTEIN"/>
    <property type="match status" value="1"/>
</dbReference>
<dbReference type="GO" id="GO:0000049">
    <property type="term" value="F:tRNA binding"/>
    <property type="evidence" value="ECO:0007669"/>
    <property type="project" value="UniProtKB-KW"/>
</dbReference>
<evidence type="ECO:0000256" key="3">
    <source>
        <dbReference type="HAMAP-Rule" id="MF_00849"/>
    </source>
</evidence>
<dbReference type="InterPro" id="IPR005225">
    <property type="entry name" value="Small_GTP-bd"/>
</dbReference>
<dbReference type="GO" id="GO:1990904">
    <property type="term" value="C:ribonucleoprotein complex"/>
    <property type="evidence" value="ECO:0007669"/>
    <property type="project" value="TreeGrafter"/>
</dbReference>
<dbReference type="InterPro" id="IPR047042">
    <property type="entry name" value="BipA_II"/>
</dbReference>
<evidence type="ECO:0000313" key="5">
    <source>
        <dbReference type="EMBL" id="ACU53532.1"/>
    </source>
</evidence>
<evidence type="ECO:0000313" key="6">
    <source>
        <dbReference type="Proteomes" id="UP000000771"/>
    </source>
</evidence>
<dbReference type="InterPro" id="IPR027417">
    <property type="entry name" value="P-loop_NTPase"/>
</dbReference>
<dbReference type="GO" id="GO:0043022">
    <property type="term" value="F:ribosome binding"/>
    <property type="evidence" value="ECO:0007669"/>
    <property type="project" value="UniProtKB-UniRule"/>
</dbReference>
<organism evidence="5 6">
    <name type="scientific">Acidimicrobium ferrooxidans (strain DSM 10331 / JCM 15462 / NBRC 103882 / ICP)</name>
    <dbReference type="NCBI Taxonomy" id="525909"/>
    <lineage>
        <taxon>Bacteria</taxon>
        <taxon>Bacillati</taxon>
        <taxon>Actinomycetota</taxon>
        <taxon>Acidimicrobiia</taxon>
        <taxon>Acidimicrobiales</taxon>
        <taxon>Acidimicrobiaceae</taxon>
        <taxon>Acidimicrobium</taxon>
    </lineage>
</organism>
<dbReference type="Pfam" id="PF21018">
    <property type="entry name" value="BipA_C"/>
    <property type="match status" value="1"/>
</dbReference>
<dbReference type="EMBL" id="CP001631">
    <property type="protein sequence ID" value="ACU53532.1"/>
    <property type="molecule type" value="Genomic_DNA"/>
</dbReference>
<dbReference type="InterPro" id="IPR000640">
    <property type="entry name" value="EFG_V-like"/>
</dbReference>
<comment type="function">
    <text evidence="3">A 50S ribosomal subunit assembly protein with GTPase activity, required for 50S subunit assembly at low temperatures, may also play a role in translation. Binds GTP and analogs. Binds the 70S ribosome between the 30S and 50S subunits, in a similar position as ribosome-bound EF-G; it contacts a number of ribosomal proteins, both rRNAs and the A-site tRNA.</text>
</comment>
<evidence type="ECO:0000259" key="4">
    <source>
        <dbReference type="PROSITE" id="PS51722"/>
    </source>
</evidence>
<proteinExistence type="inferred from homology"/>
<reference evidence="5 6" key="1">
    <citation type="journal article" date="2009" name="Stand. Genomic Sci.">
        <title>Complete genome sequence of Acidimicrobium ferrooxidans type strain (ICP).</title>
        <authorList>
            <person name="Clum A."/>
            <person name="Nolan M."/>
            <person name="Lang E."/>
            <person name="Glavina Del Rio T."/>
            <person name="Tice H."/>
            <person name="Copeland A."/>
            <person name="Cheng J.F."/>
            <person name="Lucas S."/>
            <person name="Chen F."/>
            <person name="Bruce D."/>
            <person name="Goodwin L."/>
            <person name="Pitluck S."/>
            <person name="Ivanova N."/>
            <person name="Mavrommatis K."/>
            <person name="Mikhailova N."/>
            <person name="Pati A."/>
            <person name="Chen A."/>
            <person name="Palaniappan K."/>
            <person name="Goker M."/>
            <person name="Spring S."/>
            <person name="Land M."/>
            <person name="Hauser L."/>
            <person name="Chang Y.J."/>
            <person name="Jeffries C.C."/>
            <person name="Chain P."/>
            <person name="Bristow J."/>
            <person name="Eisen J.A."/>
            <person name="Markowitz V."/>
            <person name="Hugenholtz P."/>
            <person name="Kyrpides N.C."/>
            <person name="Klenk H.P."/>
            <person name="Lapidus A."/>
        </authorList>
    </citation>
    <scope>NUCLEOTIDE SEQUENCE [LARGE SCALE GENOMIC DNA]</scope>
    <source>
        <strain evidence="6">DSM 10331 / JCM 15462 / NBRC 103882 / ICP</strain>
    </source>
</reference>
<accession>C7M3D8</accession>
<dbReference type="RefSeq" id="WP_015798027.1">
    <property type="nucleotide sequence ID" value="NC_013124.1"/>
</dbReference>
<dbReference type="HAMAP" id="MF_00849">
    <property type="entry name" value="BipA"/>
    <property type="match status" value="1"/>
</dbReference>
<dbReference type="PROSITE" id="PS00301">
    <property type="entry name" value="G_TR_1"/>
    <property type="match status" value="1"/>
</dbReference>
<dbReference type="Pfam" id="PF00679">
    <property type="entry name" value="EFG_C"/>
    <property type="match status" value="1"/>
</dbReference>
<comment type="catalytic activity">
    <reaction evidence="3">
        <text>GTP + H2O = GDP + phosphate + H(+)</text>
        <dbReference type="Rhea" id="RHEA:19669"/>
        <dbReference type="ChEBI" id="CHEBI:15377"/>
        <dbReference type="ChEBI" id="CHEBI:15378"/>
        <dbReference type="ChEBI" id="CHEBI:37565"/>
        <dbReference type="ChEBI" id="CHEBI:43474"/>
        <dbReference type="ChEBI" id="CHEBI:58189"/>
    </reaction>
</comment>
<keyword evidence="1 3" id="KW-0547">Nucleotide-binding</keyword>
<dbReference type="FunFam" id="3.40.50.300:FF:000055">
    <property type="entry name" value="GTP-binding protein TypA"/>
    <property type="match status" value="1"/>
</dbReference>